<dbReference type="EnsemblPlants" id="OBART07G04160.1">
    <property type="protein sequence ID" value="OBART07G04160.1"/>
    <property type="gene ID" value="OBART07G04160"/>
</dbReference>
<dbReference type="eggNOG" id="ENOG502QU3R">
    <property type="taxonomic scope" value="Eukaryota"/>
</dbReference>
<evidence type="ECO:0000256" key="4">
    <source>
        <dbReference type="ARBA" id="ARBA00022989"/>
    </source>
</evidence>
<comment type="subcellular location">
    <subcellularLocation>
        <location evidence="1">Membrane</location>
        <topology evidence="1">Multi-pass membrane protein</topology>
    </subcellularLocation>
</comment>
<evidence type="ECO:0000256" key="6">
    <source>
        <dbReference type="SAM" id="MobiDB-lite"/>
    </source>
</evidence>
<dbReference type="SMART" id="SM00239">
    <property type="entry name" value="C2"/>
    <property type="match status" value="1"/>
</dbReference>
<keyword evidence="5 7" id="KW-0472">Membrane</keyword>
<feature type="region of interest" description="Disordered" evidence="6">
    <location>
        <begin position="147"/>
        <end position="175"/>
    </location>
</feature>
<dbReference type="GO" id="GO:0016020">
    <property type="term" value="C:membrane"/>
    <property type="evidence" value="ECO:0007669"/>
    <property type="project" value="UniProtKB-SubCell"/>
</dbReference>
<keyword evidence="3" id="KW-0677">Repeat</keyword>
<dbReference type="InterPro" id="IPR000008">
    <property type="entry name" value="C2_dom"/>
</dbReference>
<proteinExistence type="predicted"/>
<dbReference type="HOGENOM" id="CLU_974455_0_0_1"/>
<evidence type="ECO:0000256" key="3">
    <source>
        <dbReference type="ARBA" id="ARBA00022737"/>
    </source>
</evidence>
<dbReference type="AlphaFoldDB" id="A0A0D3GMN2"/>
<evidence type="ECO:0000256" key="7">
    <source>
        <dbReference type="SAM" id="Phobius"/>
    </source>
</evidence>
<dbReference type="Gene3D" id="2.60.40.150">
    <property type="entry name" value="C2 domain"/>
    <property type="match status" value="1"/>
</dbReference>
<evidence type="ECO:0000256" key="1">
    <source>
        <dbReference type="ARBA" id="ARBA00004141"/>
    </source>
</evidence>
<evidence type="ECO:0000259" key="8">
    <source>
        <dbReference type="PROSITE" id="PS50004"/>
    </source>
</evidence>
<dbReference type="PANTHER" id="PTHR31425">
    <property type="entry name" value="PHOSPHORIBOSYLANTHRANILATE TRANSFERASE ISOFORM 1"/>
    <property type="match status" value="1"/>
</dbReference>
<keyword evidence="2 7" id="KW-0812">Transmembrane</keyword>
<dbReference type="InterPro" id="IPR035892">
    <property type="entry name" value="C2_domain_sf"/>
</dbReference>
<evidence type="ECO:0000256" key="5">
    <source>
        <dbReference type="ARBA" id="ARBA00023136"/>
    </source>
</evidence>
<feature type="compositionally biased region" description="Pro residues" evidence="6">
    <location>
        <begin position="147"/>
        <end position="159"/>
    </location>
</feature>
<dbReference type="SUPFAM" id="SSF49562">
    <property type="entry name" value="C2 domain (Calcium/lipid-binding domain, CaLB)"/>
    <property type="match status" value="1"/>
</dbReference>
<feature type="transmembrane region" description="Helical" evidence="7">
    <location>
        <begin position="229"/>
        <end position="258"/>
    </location>
</feature>
<dbReference type="Pfam" id="PF08372">
    <property type="entry name" value="PRT_C"/>
    <property type="match status" value="1"/>
</dbReference>
<dbReference type="InterPro" id="IPR013583">
    <property type="entry name" value="MCTP_C"/>
</dbReference>
<name>A0A0D3GMN2_9ORYZ</name>
<evidence type="ECO:0000256" key="2">
    <source>
        <dbReference type="ARBA" id="ARBA00022692"/>
    </source>
</evidence>
<dbReference type="InterPro" id="IPR047259">
    <property type="entry name" value="QUIRKY-like"/>
</dbReference>
<evidence type="ECO:0000313" key="10">
    <source>
        <dbReference type="Proteomes" id="UP000026960"/>
    </source>
</evidence>
<reference evidence="9" key="2">
    <citation type="submission" date="2015-03" db="UniProtKB">
        <authorList>
            <consortium name="EnsemblPlants"/>
        </authorList>
    </citation>
    <scope>IDENTIFICATION</scope>
</reference>
<organism evidence="9">
    <name type="scientific">Oryza barthii</name>
    <dbReference type="NCBI Taxonomy" id="65489"/>
    <lineage>
        <taxon>Eukaryota</taxon>
        <taxon>Viridiplantae</taxon>
        <taxon>Streptophyta</taxon>
        <taxon>Embryophyta</taxon>
        <taxon>Tracheophyta</taxon>
        <taxon>Spermatophyta</taxon>
        <taxon>Magnoliopsida</taxon>
        <taxon>Liliopsida</taxon>
        <taxon>Poales</taxon>
        <taxon>Poaceae</taxon>
        <taxon>BOP clade</taxon>
        <taxon>Oryzoideae</taxon>
        <taxon>Oryzeae</taxon>
        <taxon>Oryzinae</taxon>
        <taxon>Oryza</taxon>
    </lineage>
</organism>
<feature type="domain" description="C2" evidence="8">
    <location>
        <begin position="1"/>
        <end position="118"/>
    </location>
</feature>
<dbReference type="PANTHER" id="PTHR31425:SF35">
    <property type="entry name" value="MULTIPLE C2 DOMAIN AND TRANSMEMBRANE REGION PROTEIN 16"/>
    <property type="match status" value="1"/>
</dbReference>
<dbReference type="Gramene" id="OBART07G04160.1">
    <property type="protein sequence ID" value="OBART07G04160.1"/>
    <property type="gene ID" value="OBART07G04160"/>
</dbReference>
<dbReference type="Pfam" id="PF00168">
    <property type="entry name" value="C2"/>
    <property type="match status" value="1"/>
</dbReference>
<evidence type="ECO:0000313" key="9">
    <source>
        <dbReference type="EnsemblPlants" id="OBART07G04160.1"/>
    </source>
</evidence>
<protein>
    <recommendedName>
        <fullName evidence="8">C2 domain-containing protein</fullName>
    </recommendedName>
</protein>
<dbReference type="PaxDb" id="65489-OBART07G04160.1"/>
<dbReference type="Proteomes" id="UP000026960">
    <property type="component" value="Chromosome 7"/>
</dbReference>
<reference evidence="9" key="1">
    <citation type="journal article" date="2009" name="Rice">
        <title>De Novo Next Generation Sequencing of Plant Genomes.</title>
        <authorList>
            <person name="Rounsley S."/>
            <person name="Marri P.R."/>
            <person name="Yu Y."/>
            <person name="He R."/>
            <person name="Sisneros N."/>
            <person name="Goicoechea J.L."/>
            <person name="Lee S.J."/>
            <person name="Angelova A."/>
            <person name="Kudrna D."/>
            <person name="Luo M."/>
            <person name="Affourtit J."/>
            <person name="Desany B."/>
            <person name="Knight J."/>
            <person name="Niazi F."/>
            <person name="Egholm M."/>
            <person name="Wing R.A."/>
        </authorList>
    </citation>
    <scope>NUCLEOTIDE SEQUENCE [LARGE SCALE GENOMIC DNA]</scope>
    <source>
        <strain evidence="9">cv. IRGC 105608</strain>
    </source>
</reference>
<accession>A0A0D3GMN2</accession>
<dbReference type="PROSITE" id="PS50004">
    <property type="entry name" value="C2"/>
    <property type="match status" value="1"/>
</dbReference>
<sequence>MAAAETVRKLVVEVVEARNLLPKDGTGTSSPYARVDFDGQRRKTHTVPRELNPAWNEALEFNFAGVAGAGAGDVGGEPLEVAVLHDVRVGPSRRSNFLGRVRLDARQFVRKGEEALIYFPLEKKGFFNWVRGEIGLRVYYLDEPVAPPPPPAAEPPAADPAPAEAADREELDEEFDAIPSSRPPEVVRARYDRARMVGARLQAMVGDVATQAERLQALVSWRDPRATGVFIALCVFVAMALYVVPIKVVAVVAGFYYLRHPMFRDRMPAPAINFFRRLPSMSERIM</sequence>
<keyword evidence="10" id="KW-1185">Reference proteome</keyword>
<keyword evidence="4 7" id="KW-1133">Transmembrane helix</keyword>